<evidence type="ECO:0000313" key="2">
    <source>
        <dbReference type="Proteomes" id="UP000002453"/>
    </source>
</evidence>
<dbReference type="Proteomes" id="UP000002453">
    <property type="component" value="Chromosome"/>
</dbReference>
<dbReference type="KEGG" id="taf:THA_1047"/>
<name>B7IHE1_THEAB</name>
<dbReference type="AlphaFoldDB" id="B7IHE1"/>
<organism evidence="1 2">
    <name type="scientific">Thermosipho africanus (strain TCF52B)</name>
    <dbReference type="NCBI Taxonomy" id="484019"/>
    <lineage>
        <taxon>Bacteria</taxon>
        <taxon>Thermotogati</taxon>
        <taxon>Thermotogota</taxon>
        <taxon>Thermotogae</taxon>
        <taxon>Thermotogales</taxon>
        <taxon>Fervidobacteriaceae</taxon>
        <taxon>Thermosipho</taxon>
    </lineage>
</organism>
<sequence length="59" mass="6784">MLSSKTKCEEKISLYMSQFFTGPKGFGSSDLKVQTNLYYIDNFDNFSKILSNIFKGELE</sequence>
<dbReference type="HOGENOM" id="CLU_2959339_0_0_0"/>
<keyword evidence="2" id="KW-1185">Reference proteome</keyword>
<dbReference type="eggNOG" id="COG1833">
    <property type="taxonomic scope" value="Bacteria"/>
</dbReference>
<protein>
    <submittedName>
        <fullName evidence="1">Uncharacterized protein</fullName>
    </submittedName>
</protein>
<gene>
    <name evidence="1" type="ordered locus">THA_1047</name>
</gene>
<reference evidence="1 2" key="1">
    <citation type="journal article" date="2009" name="J. Bacteriol.">
        <title>The genome of Thermosipho africanus TCF52B: lateral genetic connections to the Firmicutes and Archaea.</title>
        <authorList>
            <person name="Nesboe C.L."/>
            <person name="Bapteste E."/>
            <person name="Curtis B."/>
            <person name="Dahle H."/>
            <person name="Lopez P."/>
            <person name="Macleod D."/>
            <person name="Dlutek M."/>
            <person name="Bowman S."/>
            <person name="Zhaxybayeva O."/>
            <person name="Birkeland N.-K."/>
            <person name="Doolittle W.F."/>
        </authorList>
    </citation>
    <scope>NUCLEOTIDE SEQUENCE [LARGE SCALE GENOMIC DNA]</scope>
    <source>
        <strain evidence="1 2">TCF52B</strain>
    </source>
</reference>
<evidence type="ECO:0000313" key="1">
    <source>
        <dbReference type="EMBL" id="ACJ75505.1"/>
    </source>
</evidence>
<accession>B7IHE1</accession>
<proteinExistence type="predicted"/>
<dbReference type="EMBL" id="CP001185">
    <property type="protein sequence ID" value="ACJ75505.1"/>
    <property type="molecule type" value="Genomic_DNA"/>
</dbReference>
<dbReference type="STRING" id="484019.THA_1047"/>